<sequence length="54" mass="5729">MAHPHLPTTEAAVVAIREIADEYGVRVSVTDDIGADRTSRRSSAGMFTVAAAEE</sequence>
<gene>
    <name evidence="1" type="ORF">SMD11_1679</name>
</gene>
<evidence type="ECO:0000313" key="2">
    <source>
        <dbReference type="Proteomes" id="UP000195755"/>
    </source>
</evidence>
<proteinExistence type="predicted"/>
<dbReference type="RefSeq" id="WP_159395264.1">
    <property type="nucleotide sequence ID" value="NZ_CP021744.1"/>
</dbReference>
<evidence type="ECO:0000313" key="1">
    <source>
        <dbReference type="EMBL" id="ARZ67340.1"/>
    </source>
</evidence>
<reference evidence="1 2" key="1">
    <citation type="submission" date="2017-06" db="EMBL/GenBank/DDBJ databases">
        <title>Streptomyces albireticuli Genome sequencing and assembly.</title>
        <authorList>
            <person name="Wang Y."/>
            <person name="Du B."/>
            <person name="Ding Y."/>
            <person name="Liu H."/>
            <person name="Hou Q."/>
            <person name="Liu K."/>
            <person name="Yao L."/>
            <person name="Wang C."/>
        </authorList>
    </citation>
    <scope>NUCLEOTIDE SEQUENCE [LARGE SCALE GENOMIC DNA]</scope>
    <source>
        <strain evidence="1 2">MDJK11</strain>
    </source>
</reference>
<protein>
    <submittedName>
        <fullName evidence="1">Uncharacterized protein</fullName>
    </submittedName>
</protein>
<accession>A0A1Z2KZ87</accession>
<organism evidence="1 2">
    <name type="scientific">Streptomyces albireticuli</name>
    <dbReference type="NCBI Taxonomy" id="1940"/>
    <lineage>
        <taxon>Bacteria</taxon>
        <taxon>Bacillati</taxon>
        <taxon>Actinomycetota</taxon>
        <taxon>Actinomycetes</taxon>
        <taxon>Kitasatosporales</taxon>
        <taxon>Streptomycetaceae</taxon>
        <taxon>Streptomyces</taxon>
    </lineage>
</organism>
<dbReference type="EMBL" id="CP021744">
    <property type="protein sequence ID" value="ARZ67340.1"/>
    <property type="molecule type" value="Genomic_DNA"/>
</dbReference>
<dbReference type="AlphaFoldDB" id="A0A1Z2KZ87"/>
<dbReference type="Proteomes" id="UP000195755">
    <property type="component" value="Chromosome"/>
</dbReference>
<dbReference type="KEGG" id="salj:SMD11_1679"/>
<name>A0A1Z2KZ87_9ACTN</name>
<dbReference type="OrthoDB" id="3872876at2"/>